<dbReference type="FunCoup" id="A0A316VHK5">
    <property type="interactions" value="217"/>
</dbReference>
<feature type="active site" description="Acyl-thioester intermediate" evidence="3">
    <location>
        <position position="119"/>
    </location>
</feature>
<accession>A0A316VHK5</accession>
<evidence type="ECO:0000259" key="7">
    <source>
        <dbReference type="Pfam" id="PF08540"/>
    </source>
</evidence>
<dbReference type="Pfam" id="PF08540">
    <property type="entry name" value="HMG_CoA_synt_C"/>
    <property type="match status" value="1"/>
</dbReference>
<dbReference type="InterPro" id="IPR010122">
    <property type="entry name" value="HMG_CoA_synthase_euk"/>
</dbReference>
<dbReference type="RefSeq" id="XP_025357328.1">
    <property type="nucleotide sequence ID" value="XM_025500244.1"/>
</dbReference>
<dbReference type="InterPro" id="IPR013746">
    <property type="entry name" value="HMG_CoA_synt_C_dom"/>
</dbReference>
<dbReference type="EC" id="2.3.3.10" evidence="5"/>
<dbReference type="InterPro" id="IPR013528">
    <property type="entry name" value="HMG_CoA_synth_N"/>
</dbReference>
<feature type="domain" description="Hydroxymethylglutaryl-coenzyme A synthase N-terminal" evidence="6">
    <location>
        <begin position="3"/>
        <end position="176"/>
    </location>
</feature>
<dbReference type="GO" id="GO:0010142">
    <property type="term" value="P:farnesyl diphosphate biosynthetic process, mevalonate pathway"/>
    <property type="evidence" value="ECO:0007669"/>
    <property type="project" value="InterPro"/>
</dbReference>
<evidence type="ECO:0000256" key="3">
    <source>
        <dbReference type="PIRSR" id="PIRSR610122-1"/>
    </source>
</evidence>
<dbReference type="Gene3D" id="3.40.47.10">
    <property type="match status" value="1"/>
</dbReference>
<keyword evidence="2 5" id="KW-0808">Transferase</keyword>
<comment type="catalytic activity">
    <reaction evidence="5">
        <text>acetoacetyl-CoA + acetyl-CoA + H2O = (3S)-3-hydroxy-3-methylglutaryl-CoA + CoA + H(+)</text>
        <dbReference type="Rhea" id="RHEA:10188"/>
        <dbReference type="ChEBI" id="CHEBI:15377"/>
        <dbReference type="ChEBI" id="CHEBI:15378"/>
        <dbReference type="ChEBI" id="CHEBI:43074"/>
        <dbReference type="ChEBI" id="CHEBI:57286"/>
        <dbReference type="ChEBI" id="CHEBI:57287"/>
        <dbReference type="ChEBI" id="CHEBI:57288"/>
        <dbReference type="EC" id="2.3.3.10"/>
    </reaction>
</comment>
<feature type="active site" description="Proton donor/acceptor" evidence="3">
    <location>
        <position position="261"/>
    </location>
</feature>
<dbReference type="GO" id="GO:0004421">
    <property type="term" value="F:hydroxymethylglutaryl-CoA synthase activity"/>
    <property type="evidence" value="ECO:0007669"/>
    <property type="project" value="UniProtKB-EC"/>
</dbReference>
<evidence type="ECO:0000313" key="9">
    <source>
        <dbReference type="Proteomes" id="UP000245771"/>
    </source>
</evidence>
<name>A0A316VHK5_9BASI</name>
<evidence type="ECO:0000256" key="2">
    <source>
        <dbReference type="ARBA" id="ARBA00022679"/>
    </source>
</evidence>
<evidence type="ECO:0000259" key="6">
    <source>
        <dbReference type="Pfam" id="PF01154"/>
    </source>
</evidence>
<dbReference type="GO" id="GO:0006696">
    <property type="term" value="P:ergosterol biosynthetic process"/>
    <property type="evidence" value="ECO:0007669"/>
    <property type="project" value="TreeGrafter"/>
</dbReference>
<dbReference type="PANTHER" id="PTHR43323">
    <property type="entry name" value="3-HYDROXY-3-METHYLGLUTARYL COENZYME A SYNTHASE"/>
    <property type="match status" value="1"/>
</dbReference>
<gene>
    <name evidence="8" type="ORF">FA14DRAFT_169918</name>
</gene>
<dbReference type="InParanoid" id="A0A316VHK5"/>
<feature type="domain" description="Hydroxymethylglutaryl-coenzyme A synthase C-terminal" evidence="7">
    <location>
        <begin position="177"/>
        <end position="456"/>
    </location>
</feature>
<proteinExistence type="inferred from homology"/>
<protein>
    <recommendedName>
        <fullName evidence="5">Hydroxymethylglutaryl-CoA synthase</fullName>
        <shortName evidence="5">HMG-CoA synthase</shortName>
        <ecNumber evidence="5">2.3.3.10</ecNumber>
    </recommendedName>
    <alternativeName>
        <fullName evidence="5">3-hydroxy-3-methylglutaryl coenzyme A synthase</fullName>
    </alternativeName>
</protein>
<dbReference type="Proteomes" id="UP000245771">
    <property type="component" value="Unassembled WGS sequence"/>
</dbReference>
<feature type="binding site" evidence="4">
    <location>
        <position position="270"/>
    </location>
    <ligand>
        <name>CoA</name>
        <dbReference type="ChEBI" id="CHEBI:57287"/>
    </ligand>
</feature>
<comment type="similarity">
    <text evidence="1 5">Belongs to the thiolase-like superfamily. HMG-CoA synthase family.</text>
</comment>
<dbReference type="NCBIfam" id="TIGR01833">
    <property type="entry name" value="HMG-CoA-S_euk"/>
    <property type="match status" value="1"/>
</dbReference>
<dbReference type="PANTHER" id="PTHR43323:SF2">
    <property type="entry name" value="HYDROXYMETHYLGLUTARYL-COA SYNTHASE"/>
    <property type="match status" value="1"/>
</dbReference>
<dbReference type="EMBL" id="KZ819602">
    <property type="protein sequence ID" value="PWN37026.1"/>
    <property type="molecule type" value="Genomic_DNA"/>
</dbReference>
<dbReference type="FunFam" id="3.40.47.10:FF:000008">
    <property type="entry name" value="3-hydroxy-3-methylglutaryl coenzyme A synthase"/>
    <property type="match status" value="1"/>
</dbReference>
<feature type="binding site" evidence="4">
    <location>
        <position position="266"/>
    </location>
    <ligand>
        <name>CoA</name>
        <dbReference type="ChEBI" id="CHEBI:57287"/>
    </ligand>
</feature>
<sequence length="460" mass="50650">MSRPQNVGIKGIEIYFPKRCISQDDLEDFDGAAKGKYTIGFGQKSMACTDDREDVNSFALTVVSGLLEKYQVDLKSIGRLEVGTETIIDKSKSVKSVLMDLFAKSGNTDIEGLDNKNACYGGTAALFNAVNWIESSSWDGRDAIVVACDIAIYAAGPARPVGGAGAIALLIGPDAPIAFEPVHGTYMANEWDFYKPDLSSEYPTVDGPRTLITYLGSLDNCYDAYRRKSSKFASKGDAAAHVNGDALSKVTMNDYDYTMLHSPYSKLVQKGFGRFFYNDFLSNPQAEQYKDIPQEWTKLERVDTIYNKEIEKAFAGFAKSAMQTKLEPTMEVVRNVGNMYTASLYGGLASLLSNVSSEELQGKRLLFYSFGSGSAASIFSARVRGDVSNMAKQLKLKERLAARSVVPCQTYVECLKTRENTHNAVNYEPKGQLSDLFDGSYYLEKVDGTYRRTYGRTGSA</sequence>
<dbReference type="GO" id="GO:0006084">
    <property type="term" value="P:acetyl-CoA metabolic process"/>
    <property type="evidence" value="ECO:0007669"/>
    <property type="project" value="InterPro"/>
</dbReference>
<evidence type="ECO:0000256" key="5">
    <source>
        <dbReference type="RuleBase" id="RU364071"/>
    </source>
</evidence>
<evidence type="ECO:0000256" key="4">
    <source>
        <dbReference type="PIRSR" id="PIRSR610122-2"/>
    </source>
</evidence>
<dbReference type="SUPFAM" id="SSF53901">
    <property type="entry name" value="Thiolase-like"/>
    <property type="match status" value="2"/>
</dbReference>
<dbReference type="GeneID" id="37022025"/>
<dbReference type="OrthoDB" id="1269963at2759"/>
<dbReference type="STRING" id="1280837.A0A316VHK5"/>
<evidence type="ECO:0000256" key="1">
    <source>
        <dbReference type="ARBA" id="ARBA00007061"/>
    </source>
</evidence>
<dbReference type="AlphaFoldDB" id="A0A316VHK5"/>
<keyword evidence="9" id="KW-1185">Reference proteome</keyword>
<dbReference type="InterPro" id="IPR016039">
    <property type="entry name" value="Thiolase-like"/>
</dbReference>
<feature type="active site" description="Proton donor/acceptor" evidence="3">
    <location>
        <position position="85"/>
    </location>
</feature>
<evidence type="ECO:0000313" key="8">
    <source>
        <dbReference type="EMBL" id="PWN37026.1"/>
    </source>
</evidence>
<dbReference type="CDD" id="cd00827">
    <property type="entry name" value="init_cond_enzymes"/>
    <property type="match status" value="1"/>
</dbReference>
<comment type="function">
    <text evidence="5">Catalyzes the condensation of acetyl-CoA with acetoacetyl-CoA to form HMG-CoA.</text>
</comment>
<dbReference type="Pfam" id="PF01154">
    <property type="entry name" value="HMG_CoA_synt_N"/>
    <property type="match status" value="1"/>
</dbReference>
<reference evidence="8 9" key="1">
    <citation type="journal article" date="2018" name="Mol. Biol. Evol.">
        <title>Broad Genomic Sampling Reveals a Smut Pathogenic Ancestry of the Fungal Clade Ustilaginomycotina.</title>
        <authorList>
            <person name="Kijpornyongpan T."/>
            <person name="Mondo S.J."/>
            <person name="Barry K."/>
            <person name="Sandor L."/>
            <person name="Lee J."/>
            <person name="Lipzen A."/>
            <person name="Pangilinan J."/>
            <person name="LaButti K."/>
            <person name="Hainaut M."/>
            <person name="Henrissat B."/>
            <person name="Grigoriev I.V."/>
            <person name="Spatafora J.W."/>
            <person name="Aime M.C."/>
        </authorList>
    </citation>
    <scope>NUCLEOTIDE SEQUENCE [LARGE SCALE GENOMIC DNA]</scope>
    <source>
        <strain evidence="8 9">MCA 3882</strain>
    </source>
</reference>
<organism evidence="8 9">
    <name type="scientific">Meira miltonrushii</name>
    <dbReference type="NCBI Taxonomy" id="1280837"/>
    <lineage>
        <taxon>Eukaryota</taxon>
        <taxon>Fungi</taxon>
        <taxon>Dikarya</taxon>
        <taxon>Basidiomycota</taxon>
        <taxon>Ustilaginomycotina</taxon>
        <taxon>Exobasidiomycetes</taxon>
        <taxon>Exobasidiales</taxon>
        <taxon>Brachybasidiaceae</taxon>
        <taxon>Meira</taxon>
    </lineage>
</organism>